<dbReference type="PANTHER" id="PTHR12277:SF81">
    <property type="entry name" value="PROTEIN ABHD13"/>
    <property type="match status" value="1"/>
</dbReference>
<evidence type="ECO:0000313" key="2">
    <source>
        <dbReference type="EMBL" id="ETO29025.1"/>
    </source>
</evidence>
<keyword evidence="1" id="KW-1133">Transmembrane helix</keyword>
<feature type="transmembrane region" description="Helical" evidence="1">
    <location>
        <begin position="6"/>
        <end position="23"/>
    </location>
</feature>
<protein>
    <recommendedName>
        <fullName evidence="4">Serine aminopeptidase S33 domain-containing protein</fullName>
    </recommendedName>
</protein>
<dbReference type="EMBL" id="ASPP01006304">
    <property type="protein sequence ID" value="ETO29025.1"/>
    <property type="molecule type" value="Genomic_DNA"/>
</dbReference>
<sequence length="522" mass="61343">MGFKQIASAFVLAVCFLSLIYYYQEKLLYMNEIITPKQTSANPSPYQNPGQVDLEYVDLYLTTPDNIKVHCWWIPQQNSKTSPTILFFHENAGNMGFRLPGIRKMFHDLGANIFMLSYRGLDFFFFLNKKSSRLFALEENFFFFNWSKKKRYGNSEGEPSEEGLKLDAATSLEYVHNNWDTLDIDRQKIYLFGRSLGGAVAVHLASQNNDKLAGVILENTFTSIADMVKKVLPFLDFDFVKRYVLRMHWKSIQSISHITCPLLFLTSERDEIVPNEQMHKLYHTANSTRFKSWYTISKATHNDAWVVGGDQYWNEIRVFLQNTQKLADENGIKQTNKQIQNFSYSGQSSFDAFLKLLLFSCAFYLQLAQTQIFIILTNWSNKTFRYTLYIIFISFESVHKKDPPHGREKTTQRENKKKHYEMKDSTASTLCIVTLIFLSVIFLLGFVFLAIFRRYSPSKWYQKRFDRLTVLNGHLMQIFLGWMALKIILYGFPSSFNDDNEMDKKWWYKTLEFFIFVCIQFQ</sequence>
<dbReference type="OrthoDB" id="10249433at2759"/>
<dbReference type="GO" id="GO:0008474">
    <property type="term" value="F:palmitoyl-(protein) hydrolase activity"/>
    <property type="evidence" value="ECO:0007669"/>
    <property type="project" value="TreeGrafter"/>
</dbReference>
<keyword evidence="1" id="KW-0472">Membrane</keyword>
<dbReference type="GO" id="GO:0016020">
    <property type="term" value="C:membrane"/>
    <property type="evidence" value="ECO:0007669"/>
    <property type="project" value="TreeGrafter"/>
</dbReference>
<dbReference type="AlphaFoldDB" id="X6NRW6"/>
<keyword evidence="3" id="KW-1185">Reference proteome</keyword>
<feature type="transmembrane region" description="Helical" evidence="1">
    <location>
        <begin position="427"/>
        <end position="452"/>
    </location>
</feature>
<evidence type="ECO:0000256" key="1">
    <source>
        <dbReference type="SAM" id="Phobius"/>
    </source>
</evidence>
<accession>X6NRW6</accession>
<dbReference type="InterPro" id="IPR029058">
    <property type="entry name" value="AB_hydrolase_fold"/>
</dbReference>
<keyword evidence="1" id="KW-0812">Transmembrane</keyword>
<dbReference type="SUPFAM" id="SSF53474">
    <property type="entry name" value="alpha/beta-Hydrolases"/>
    <property type="match status" value="1"/>
</dbReference>
<comment type="caution">
    <text evidence="2">The sequence shown here is derived from an EMBL/GenBank/DDBJ whole genome shotgun (WGS) entry which is preliminary data.</text>
</comment>
<organism evidence="2 3">
    <name type="scientific">Reticulomyxa filosa</name>
    <dbReference type="NCBI Taxonomy" id="46433"/>
    <lineage>
        <taxon>Eukaryota</taxon>
        <taxon>Sar</taxon>
        <taxon>Rhizaria</taxon>
        <taxon>Retaria</taxon>
        <taxon>Foraminifera</taxon>
        <taxon>Monothalamids</taxon>
        <taxon>Reticulomyxidae</taxon>
        <taxon>Reticulomyxa</taxon>
    </lineage>
</organism>
<evidence type="ECO:0000313" key="3">
    <source>
        <dbReference type="Proteomes" id="UP000023152"/>
    </source>
</evidence>
<name>X6NRW6_RETFI</name>
<gene>
    <name evidence="2" type="ORF">RFI_08101</name>
</gene>
<evidence type="ECO:0008006" key="4">
    <source>
        <dbReference type="Google" id="ProtNLM"/>
    </source>
</evidence>
<reference evidence="2 3" key="1">
    <citation type="journal article" date="2013" name="Curr. Biol.">
        <title>The Genome of the Foraminiferan Reticulomyxa filosa.</title>
        <authorList>
            <person name="Glockner G."/>
            <person name="Hulsmann N."/>
            <person name="Schleicher M."/>
            <person name="Noegel A.A."/>
            <person name="Eichinger L."/>
            <person name="Gallinger C."/>
            <person name="Pawlowski J."/>
            <person name="Sierra R."/>
            <person name="Euteneuer U."/>
            <person name="Pillet L."/>
            <person name="Moustafa A."/>
            <person name="Platzer M."/>
            <person name="Groth M."/>
            <person name="Szafranski K."/>
            <person name="Schliwa M."/>
        </authorList>
    </citation>
    <scope>NUCLEOTIDE SEQUENCE [LARGE SCALE GENOMIC DNA]</scope>
</reference>
<dbReference type="PANTHER" id="PTHR12277">
    <property type="entry name" value="ALPHA/BETA HYDROLASE DOMAIN-CONTAINING PROTEIN"/>
    <property type="match status" value="1"/>
</dbReference>
<proteinExistence type="predicted"/>
<feature type="transmembrane region" description="Helical" evidence="1">
    <location>
        <begin position="356"/>
        <end position="376"/>
    </location>
</feature>
<feature type="transmembrane region" description="Helical" evidence="1">
    <location>
        <begin position="473"/>
        <end position="492"/>
    </location>
</feature>
<dbReference type="Proteomes" id="UP000023152">
    <property type="component" value="Unassembled WGS sequence"/>
</dbReference>
<dbReference type="Gene3D" id="3.40.50.1820">
    <property type="entry name" value="alpha/beta hydrolase"/>
    <property type="match status" value="1"/>
</dbReference>